<dbReference type="EMBL" id="LN610575">
    <property type="protein sequence ID" value="CEF89431.1"/>
    <property type="molecule type" value="Genomic_DNA"/>
</dbReference>
<reference evidence="1 2" key="1">
    <citation type="journal article" date="2015" name="PLoS ONE">
        <title>Investigation of a Large Collection of Pseudomonas aeruginosa Bacteriophages Collected from a Single Environmental Source in Abidjan, Cote d'Ivoire.</title>
        <authorList>
            <person name="Essoh C."/>
            <person name="Latino L."/>
            <person name="Midoux C."/>
            <person name="Blouin Y."/>
            <person name="Loukou G."/>
            <person name="Nguetta S.P."/>
            <person name="Lathro S."/>
            <person name="Cablanmian A."/>
            <person name="Kouassi A.K."/>
            <person name="Vergnaud G."/>
            <person name="Pourcel C."/>
        </authorList>
    </citation>
    <scope>NUCLEOTIDE SEQUENCE [LARGE SCALE GENOMIC DNA]</scope>
    <source>
        <strain evidence="1">Ab08</strain>
    </source>
</reference>
<organism evidence="1 2">
    <name type="scientific">Pseudomonas phage vB_PaeM_C2-10_Ab08</name>
    <dbReference type="NCBI Taxonomy" id="1548903"/>
    <lineage>
        <taxon>Viruses</taxon>
        <taxon>Duplodnaviria</taxon>
        <taxon>Heunggongvirae</taxon>
        <taxon>Uroviricota</taxon>
        <taxon>Caudoviricetes</taxon>
        <taxon>Vandenendeviridae</taxon>
        <taxon>Skurskavirinae</taxon>
        <taxon>Pakpunavirus</taxon>
        <taxon>Pakpunavirus CAb1</taxon>
    </lineage>
</organism>
<protein>
    <submittedName>
        <fullName evidence="1">Uncharacterized protein</fullName>
    </submittedName>
</protein>
<sequence>MRIDLKEATDQIKDLIVAIALLDEVLVWMESEDLCDADIYKRIDAFLYYQPGEGEWEEVE</sequence>
<proteinExistence type="predicted"/>
<evidence type="ECO:0000313" key="2">
    <source>
        <dbReference type="Proteomes" id="UP000030224"/>
    </source>
</evidence>
<name>A0A0A1IUW3_9CAUD</name>
<accession>A0A0A1IUW3</accession>
<dbReference type="Proteomes" id="UP000030224">
    <property type="component" value="Segment"/>
</dbReference>
<gene>
    <name evidence="1" type="primary">ORF117</name>
</gene>
<evidence type="ECO:0000313" key="1">
    <source>
        <dbReference type="EMBL" id="CEF89431.1"/>
    </source>
</evidence>